<protein>
    <recommendedName>
        <fullName evidence="6">Solute-binding protein family 3/N-terminal domain-containing protein</fullName>
    </recommendedName>
</protein>
<dbReference type="Gene3D" id="3.40.190.10">
    <property type="entry name" value="Periplasmic binding protein-like II"/>
    <property type="match status" value="2"/>
</dbReference>
<dbReference type="GO" id="GO:0030313">
    <property type="term" value="C:cell envelope"/>
    <property type="evidence" value="ECO:0007669"/>
    <property type="project" value="UniProtKB-SubCell"/>
</dbReference>
<sequence length="274" mass="29506">MSRRRLVQIAASAALVASMPLAMHAAAQSIEDIKKRGTQRVGVLSELPPWGFVSDQGKNVGYDIDVAELIGKKLGVKVELVPMNVAARIAQLMTGKVDLLLATMGMYPDRAKVVQFSKPYAALSIIVAGKKSDNITKLEDLAGKKVGVTRAAAQDTAITQAAPKGATIQRFDDDAAVVQALLAGQSDVIGANTTYLMNIRKAMPDAPFEQKLVISRQYMGVAMRPGNKELNTRINQIIDEIKASGELNAISKKWINQDLPELVTELPGVPFTVQ</sequence>
<evidence type="ECO:0000256" key="4">
    <source>
        <dbReference type="RuleBase" id="RU003744"/>
    </source>
</evidence>
<dbReference type="SMART" id="SM00062">
    <property type="entry name" value="PBPb"/>
    <property type="match status" value="1"/>
</dbReference>
<comment type="similarity">
    <text evidence="2 4">Belongs to the bacterial solute-binding protein 3 family.</text>
</comment>
<accession>A0AA91DN02</accession>
<dbReference type="AlphaFoldDB" id="A0AA91DN02"/>
<gene>
    <name evidence="7" type="ORF">A3K87_20995</name>
</gene>
<evidence type="ECO:0000256" key="1">
    <source>
        <dbReference type="ARBA" id="ARBA00004196"/>
    </source>
</evidence>
<dbReference type="Proteomes" id="UP000077852">
    <property type="component" value="Unassembled WGS sequence"/>
</dbReference>
<proteinExistence type="inferred from homology"/>
<dbReference type="InterPro" id="IPR001638">
    <property type="entry name" value="Solute-binding_3/MltF_N"/>
</dbReference>
<dbReference type="PANTHER" id="PTHR35936:SF17">
    <property type="entry name" value="ARGININE-BINDING EXTRACELLULAR PROTEIN ARTP"/>
    <property type="match status" value="1"/>
</dbReference>
<evidence type="ECO:0000259" key="6">
    <source>
        <dbReference type="SMART" id="SM00062"/>
    </source>
</evidence>
<reference evidence="7 8" key="1">
    <citation type="submission" date="2016-03" db="EMBL/GenBank/DDBJ databases">
        <title>Genome sequence of Variovorax paradoxus KB5.</title>
        <authorList>
            <person name="Jeong H."/>
            <person name="Hong C.E."/>
            <person name="Jo S.H."/>
            <person name="Park J.M."/>
        </authorList>
    </citation>
    <scope>NUCLEOTIDE SEQUENCE [LARGE SCALE GENOMIC DNA]</scope>
    <source>
        <strain evidence="7 8">KB5</strain>
    </source>
</reference>
<name>A0AA91DN02_VARPD</name>
<keyword evidence="3 5" id="KW-0732">Signal</keyword>
<evidence type="ECO:0000256" key="2">
    <source>
        <dbReference type="ARBA" id="ARBA00010333"/>
    </source>
</evidence>
<evidence type="ECO:0000313" key="8">
    <source>
        <dbReference type="Proteomes" id="UP000077852"/>
    </source>
</evidence>
<dbReference type="EMBL" id="LVHG01000056">
    <property type="protein sequence ID" value="OAK61410.1"/>
    <property type="molecule type" value="Genomic_DNA"/>
</dbReference>
<dbReference type="InterPro" id="IPR018313">
    <property type="entry name" value="SBP_3_CS"/>
</dbReference>
<dbReference type="CDD" id="cd01072">
    <property type="entry name" value="PBP2_SMa0082_like"/>
    <property type="match status" value="1"/>
</dbReference>
<feature type="signal peptide" evidence="5">
    <location>
        <begin position="1"/>
        <end position="25"/>
    </location>
</feature>
<organism evidence="7 8">
    <name type="scientific">Variovorax paradoxus</name>
    <dbReference type="NCBI Taxonomy" id="34073"/>
    <lineage>
        <taxon>Bacteria</taxon>
        <taxon>Pseudomonadati</taxon>
        <taxon>Pseudomonadota</taxon>
        <taxon>Betaproteobacteria</taxon>
        <taxon>Burkholderiales</taxon>
        <taxon>Comamonadaceae</taxon>
        <taxon>Variovorax</taxon>
    </lineage>
</organism>
<evidence type="ECO:0000256" key="5">
    <source>
        <dbReference type="SAM" id="SignalP"/>
    </source>
</evidence>
<feature type="chain" id="PRO_5041658584" description="Solute-binding protein family 3/N-terminal domain-containing protein" evidence="5">
    <location>
        <begin position="26"/>
        <end position="274"/>
    </location>
</feature>
<evidence type="ECO:0000313" key="7">
    <source>
        <dbReference type="EMBL" id="OAK61410.1"/>
    </source>
</evidence>
<dbReference type="Pfam" id="PF00497">
    <property type="entry name" value="SBP_bac_3"/>
    <property type="match status" value="1"/>
</dbReference>
<dbReference type="PANTHER" id="PTHR35936">
    <property type="entry name" value="MEMBRANE-BOUND LYTIC MUREIN TRANSGLYCOSYLASE F"/>
    <property type="match status" value="1"/>
</dbReference>
<comment type="caution">
    <text evidence="7">The sequence shown here is derived from an EMBL/GenBank/DDBJ whole genome shotgun (WGS) entry which is preliminary data.</text>
</comment>
<evidence type="ECO:0000256" key="3">
    <source>
        <dbReference type="ARBA" id="ARBA00022729"/>
    </source>
</evidence>
<feature type="domain" description="Solute-binding protein family 3/N-terminal" evidence="6">
    <location>
        <begin position="38"/>
        <end position="258"/>
    </location>
</feature>
<dbReference type="SUPFAM" id="SSF53850">
    <property type="entry name" value="Periplasmic binding protein-like II"/>
    <property type="match status" value="1"/>
</dbReference>
<comment type="subcellular location">
    <subcellularLocation>
        <location evidence="1">Cell envelope</location>
    </subcellularLocation>
</comment>
<dbReference type="PROSITE" id="PS01039">
    <property type="entry name" value="SBP_BACTERIAL_3"/>
    <property type="match status" value="1"/>
</dbReference>